<dbReference type="EMBL" id="CADCWM010000076">
    <property type="protein sequence ID" value="CAA9543908.1"/>
    <property type="molecule type" value="Genomic_DNA"/>
</dbReference>
<feature type="region of interest" description="Disordered" evidence="1">
    <location>
        <begin position="1"/>
        <end position="32"/>
    </location>
</feature>
<reference evidence="2" key="1">
    <citation type="submission" date="2020-02" db="EMBL/GenBank/DDBJ databases">
        <authorList>
            <person name="Meier V. D."/>
        </authorList>
    </citation>
    <scope>NUCLEOTIDE SEQUENCE</scope>
    <source>
        <strain evidence="2">AVDCRST_MAG88</strain>
    </source>
</reference>
<accession>A0A6J4U8N7</accession>
<feature type="non-terminal residue" evidence="2">
    <location>
        <position position="32"/>
    </location>
</feature>
<protein>
    <submittedName>
        <fullName evidence="2">Uncharacterized protein</fullName>
    </submittedName>
</protein>
<organism evidence="2">
    <name type="scientific">uncultured Thermomicrobiales bacterium</name>
    <dbReference type="NCBI Taxonomy" id="1645740"/>
    <lineage>
        <taxon>Bacteria</taxon>
        <taxon>Pseudomonadati</taxon>
        <taxon>Thermomicrobiota</taxon>
        <taxon>Thermomicrobia</taxon>
        <taxon>Thermomicrobiales</taxon>
        <taxon>environmental samples</taxon>
    </lineage>
</organism>
<name>A0A6J4U8N7_9BACT</name>
<sequence length="32" mass="3750">ARFAGPSRLGRRTEPWRGRAPPPLPRRRRGRL</sequence>
<evidence type="ECO:0000313" key="2">
    <source>
        <dbReference type="EMBL" id="CAA9543908.1"/>
    </source>
</evidence>
<feature type="non-terminal residue" evidence="2">
    <location>
        <position position="1"/>
    </location>
</feature>
<dbReference type="AlphaFoldDB" id="A0A6J4U8N7"/>
<gene>
    <name evidence="2" type="ORF">AVDCRST_MAG88-245</name>
</gene>
<evidence type="ECO:0000256" key="1">
    <source>
        <dbReference type="SAM" id="MobiDB-lite"/>
    </source>
</evidence>
<proteinExistence type="predicted"/>